<dbReference type="InterPro" id="IPR030673">
    <property type="entry name" value="PyroPPase_GppA_Ppx"/>
</dbReference>
<evidence type="ECO:0000259" key="2">
    <source>
        <dbReference type="SMART" id="SM00471"/>
    </source>
</evidence>
<protein>
    <submittedName>
        <fullName evidence="3">Ppx/GppA family phosphatase</fullName>
    </submittedName>
</protein>
<dbReference type="SUPFAM" id="SSF109604">
    <property type="entry name" value="HD-domain/PDEase-like"/>
    <property type="match status" value="1"/>
</dbReference>
<proteinExistence type="predicted"/>
<evidence type="ECO:0000313" key="4">
    <source>
        <dbReference type="Proteomes" id="UP000756860"/>
    </source>
</evidence>
<evidence type="ECO:0000313" key="3">
    <source>
        <dbReference type="EMBL" id="MBT0653644.1"/>
    </source>
</evidence>
<dbReference type="InterPro" id="IPR048950">
    <property type="entry name" value="Ppx_GppA_C"/>
</dbReference>
<dbReference type="InterPro" id="IPR003695">
    <property type="entry name" value="Ppx_GppA_N"/>
</dbReference>
<dbReference type="Gene3D" id="3.30.420.40">
    <property type="match status" value="1"/>
</dbReference>
<dbReference type="CDD" id="cd00077">
    <property type="entry name" value="HDc"/>
    <property type="match status" value="1"/>
</dbReference>
<sequence>MKGNRLAAIDIGTNSIRSIVVEVDATGTFRILDDEKATVRLGEGFARTGAIAPAAWQRAMDGLSRMKKIFDGYRVKNVEAVATSAVRKAVNGVAFVDAIRNDIGIDVTVIGGDEEAELAVLSAQNNFDMEGMRYAMVDIGGGSLEIVTALGAHIEEIYSLELGAVVLTERFIGSDPVSRGDYAKLRKHVRKALKEAFYGEEVALNTILGSGGTMTAIAAMVMAMRKEGYGSIHGYEVLRSEVVHLLAMLLRRDLKGRRGVPGLNPDRADIIVAGVVAVDELMDFVGANLLKVNERGIREGLILRSLKKHRLLPGSPRARSWRQSVLDFARSCHFDEEHSSHVARLALQIFDPLADHFRLGKRERQLLESAALLHDIGYFISYSRHHKHSYHLIRHADLFGFTPREMELIANIARYHRKSLPKKKHESFARLAPPDQRLVNRLGGILRLADGLDRRRNSFVQGVECSLSPSVLTLRLAGAEDLSVELFGGKLKGDLMEAAFERKLQLTPTPAASPAIS</sequence>
<keyword evidence="4" id="KW-1185">Reference proteome</keyword>
<organism evidence="3 4">
    <name type="scientific">Geomobilimonas luticola</name>
    <dbReference type="NCBI Taxonomy" id="1114878"/>
    <lineage>
        <taxon>Bacteria</taxon>
        <taxon>Pseudomonadati</taxon>
        <taxon>Thermodesulfobacteriota</taxon>
        <taxon>Desulfuromonadia</taxon>
        <taxon>Geobacterales</taxon>
        <taxon>Geobacteraceae</taxon>
        <taxon>Geomobilimonas</taxon>
    </lineage>
</organism>
<dbReference type="SMART" id="SM00471">
    <property type="entry name" value="HDc"/>
    <property type="match status" value="1"/>
</dbReference>
<name>A0ABS5SE49_9BACT</name>
<dbReference type="PIRSF" id="PIRSF001267">
    <property type="entry name" value="Pyrophosphatase_GppA_Ppx"/>
    <property type="match status" value="1"/>
</dbReference>
<comment type="caution">
    <text evidence="3">The sequence shown here is derived from an EMBL/GenBank/DDBJ whole genome shotgun (WGS) entry which is preliminary data.</text>
</comment>
<dbReference type="InterPro" id="IPR050273">
    <property type="entry name" value="GppA/Ppx_hydrolase"/>
</dbReference>
<dbReference type="SUPFAM" id="SSF53067">
    <property type="entry name" value="Actin-like ATPase domain"/>
    <property type="match status" value="2"/>
</dbReference>
<dbReference type="Pfam" id="PF21447">
    <property type="entry name" value="Ppx-GppA_III"/>
    <property type="match status" value="1"/>
</dbReference>
<dbReference type="EMBL" id="JAHCVK010000004">
    <property type="protein sequence ID" value="MBT0653644.1"/>
    <property type="molecule type" value="Genomic_DNA"/>
</dbReference>
<reference evidence="3 4" key="1">
    <citation type="submission" date="2021-05" db="EMBL/GenBank/DDBJ databases">
        <title>The draft genome of Geobacter luticola JCM 17780.</title>
        <authorList>
            <person name="Xu Z."/>
            <person name="Masuda Y."/>
            <person name="Itoh H."/>
            <person name="Senoo K."/>
        </authorList>
    </citation>
    <scope>NUCLEOTIDE SEQUENCE [LARGE SCALE GENOMIC DNA]</scope>
    <source>
        <strain evidence="3 4">JCM 17780</strain>
    </source>
</reference>
<dbReference type="Proteomes" id="UP000756860">
    <property type="component" value="Unassembled WGS sequence"/>
</dbReference>
<dbReference type="InterPro" id="IPR003607">
    <property type="entry name" value="HD/PDEase_dom"/>
</dbReference>
<dbReference type="PANTHER" id="PTHR30005">
    <property type="entry name" value="EXOPOLYPHOSPHATASE"/>
    <property type="match status" value="1"/>
</dbReference>
<dbReference type="CDD" id="cd24054">
    <property type="entry name" value="ASKHA_NBD_AaPPX-GppA_MtPPX2-like"/>
    <property type="match status" value="1"/>
</dbReference>
<dbReference type="RefSeq" id="WP_214175640.1">
    <property type="nucleotide sequence ID" value="NZ_JAHCVK010000004.1"/>
</dbReference>
<dbReference type="PANTHER" id="PTHR30005:SF0">
    <property type="entry name" value="RETROGRADE REGULATION PROTEIN 2"/>
    <property type="match status" value="1"/>
</dbReference>
<dbReference type="InterPro" id="IPR043129">
    <property type="entry name" value="ATPase_NBD"/>
</dbReference>
<dbReference type="Gene3D" id="1.10.3210.10">
    <property type="entry name" value="Hypothetical protein af1432"/>
    <property type="match status" value="1"/>
</dbReference>
<evidence type="ECO:0000256" key="1">
    <source>
        <dbReference type="ARBA" id="ARBA00022801"/>
    </source>
</evidence>
<accession>A0ABS5SE49</accession>
<feature type="domain" description="HD/PDEase" evidence="2">
    <location>
        <begin position="331"/>
        <end position="464"/>
    </location>
</feature>
<dbReference type="Gene3D" id="3.30.420.150">
    <property type="entry name" value="Exopolyphosphatase. Domain 2"/>
    <property type="match status" value="1"/>
</dbReference>
<dbReference type="Pfam" id="PF02541">
    <property type="entry name" value="Ppx-GppA"/>
    <property type="match status" value="1"/>
</dbReference>
<gene>
    <name evidence="3" type="ORF">KI810_11300</name>
</gene>
<keyword evidence="1" id="KW-0378">Hydrolase</keyword>